<name>A0A504JDW2_9FLAO</name>
<dbReference type="Pfam" id="PF26421">
    <property type="entry name" value="Avidin_like"/>
    <property type="match status" value="1"/>
</dbReference>
<proteinExistence type="predicted"/>
<accession>A0A504JDW2</accession>
<organism evidence="1 2">
    <name type="scientific">Aquimarina algicola</name>
    <dbReference type="NCBI Taxonomy" id="2589995"/>
    <lineage>
        <taxon>Bacteria</taxon>
        <taxon>Pseudomonadati</taxon>
        <taxon>Bacteroidota</taxon>
        <taxon>Flavobacteriia</taxon>
        <taxon>Flavobacteriales</taxon>
        <taxon>Flavobacteriaceae</taxon>
        <taxon>Aquimarina</taxon>
    </lineage>
</organism>
<dbReference type="AlphaFoldDB" id="A0A504JDW2"/>
<sequence length="112" mass="12874">MKFNLNNRKFKLLENSGNGEVSNQTIFHYFQKDGMIWANYSGGVIIKGFLLGKVLEESLEFNYQHMNENMELLTGECKSIVQVNENNKIKLLEQWTWTCGDFSSGSSVLIEI</sequence>
<evidence type="ECO:0000313" key="1">
    <source>
        <dbReference type="EMBL" id="TPN88904.1"/>
    </source>
</evidence>
<gene>
    <name evidence="1" type="ORF">FHK87_01430</name>
</gene>
<dbReference type="InterPro" id="IPR058595">
    <property type="entry name" value="Avidin-like"/>
</dbReference>
<dbReference type="EMBL" id="VFWZ01000001">
    <property type="protein sequence ID" value="TPN88904.1"/>
    <property type="molecule type" value="Genomic_DNA"/>
</dbReference>
<dbReference type="OrthoDB" id="5684515at2"/>
<comment type="caution">
    <text evidence="1">The sequence shown here is derived from an EMBL/GenBank/DDBJ whole genome shotgun (WGS) entry which is preliminary data.</text>
</comment>
<reference evidence="1 2" key="1">
    <citation type="submission" date="2019-06" db="EMBL/GenBank/DDBJ databases">
        <authorList>
            <person name="Meng X."/>
        </authorList>
    </citation>
    <scope>NUCLEOTIDE SEQUENCE [LARGE SCALE GENOMIC DNA]</scope>
    <source>
        <strain evidence="1 2">M625</strain>
    </source>
</reference>
<keyword evidence="2" id="KW-1185">Reference proteome</keyword>
<evidence type="ECO:0000313" key="2">
    <source>
        <dbReference type="Proteomes" id="UP000315540"/>
    </source>
</evidence>
<dbReference type="RefSeq" id="WP_140588908.1">
    <property type="nucleotide sequence ID" value="NZ_VFWZ01000001.1"/>
</dbReference>
<protein>
    <submittedName>
        <fullName evidence="1">N-acetylglutamate synthase</fullName>
    </submittedName>
</protein>
<dbReference type="Proteomes" id="UP000315540">
    <property type="component" value="Unassembled WGS sequence"/>
</dbReference>